<dbReference type="Gene3D" id="3.90.550.10">
    <property type="entry name" value="Spore Coat Polysaccharide Biosynthesis Protein SpsA, Chain A"/>
    <property type="match status" value="1"/>
</dbReference>
<feature type="region of interest" description="Disordered" evidence="1">
    <location>
        <begin position="1"/>
        <end position="42"/>
    </location>
</feature>
<gene>
    <name evidence="3" type="ORF">E6K72_09665</name>
</gene>
<dbReference type="EMBL" id="VBOS01000340">
    <property type="protein sequence ID" value="TMQ52060.1"/>
    <property type="molecule type" value="Genomic_DNA"/>
</dbReference>
<protein>
    <submittedName>
        <fullName evidence="3">Glycosyltransferase family 2 protein</fullName>
    </submittedName>
</protein>
<feature type="domain" description="Glycosyltransferase 2-like" evidence="2">
    <location>
        <begin position="47"/>
        <end position="151"/>
    </location>
</feature>
<comment type="caution">
    <text evidence="3">The sequence shown here is derived from an EMBL/GenBank/DDBJ whole genome shotgun (WGS) entry which is preliminary data.</text>
</comment>
<name>A0A538SL16_UNCEI</name>
<dbReference type="GO" id="GO:0016740">
    <property type="term" value="F:transferase activity"/>
    <property type="evidence" value="ECO:0007669"/>
    <property type="project" value="UniProtKB-KW"/>
</dbReference>
<evidence type="ECO:0000313" key="3">
    <source>
        <dbReference type="EMBL" id="TMQ52060.1"/>
    </source>
</evidence>
<accession>A0A538SL16</accession>
<dbReference type="Pfam" id="PF00535">
    <property type="entry name" value="Glycos_transf_2"/>
    <property type="match status" value="1"/>
</dbReference>
<dbReference type="PANTHER" id="PTHR43685">
    <property type="entry name" value="GLYCOSYLTRANSFERASE"/>
    <property type="match status" value="1"/>
</dbReference>
<proteinExistence type="predicted"/>
<feature type="compositionally biased region" description="Basic residues" evidence="1">
    <location>
        <begin position="1"/>
        <end position="22"/>
    </location>
</feature>
<dbReference type="SUPFAM" id="SSF53448">
    <property type="entry name" value="Nucleotide-diphospho-sugar transferases"/>
    <property type="match status" value="1"/>
</dbReference>
<dbReference type="PANTHER" id="PTHR43685:SF2">
    <property type="entry name" value="GLYCOSYLTRANSFERASE 2-LIKE DOMAIN-CONTAINING PROTEIN"/>
    <property type="match status" value="1"/>
</dbReference>
<evidence type="ECO:0000313" key="4">
    <source>
        <dbReference type="Proteomes" id="UP000317716"/>
    </source>
</evidence>
<dbReference type="Proteomes" id="UP000317716">
    <property type="component" value="Unassembled WGS sequence"/>
</dbReference>
<reference evidence="3 4" key="1">
    <citation type="journal article" date="2019" name="Nat. Microbiol.">
        <title>Mediterranean grassland soil C-N compound turnover is dependent on rainfall and depth, and is mediated by genomically divergent microorganisms.</title>
        <authorList>
            <person name="Diamond S."/>
            <person name="Andeer P.F."/>
            <person name="Li Z."/>
            <person name="Crits-Christoph A."/>
            <person name="Burstein D."/>
            <person name="Anantharaman K."/>
            <person name="Lane K.R."/>
            <person name="Thomas B.C."/>
            <person name="Pan C."/>
            <person name="Northen T.R."/>
            <person name="Banfield J.F."/>
        </authorList>
    </citation>
    <scope>NUCLEOTIDE SEQUENCE [LARGE SCALE GENOMIC DNA]</scope>
    <source>
        <strain evidence="3">WS_2</strain>
    </source>
</reference>
<dbReference type="CDD" id="cd00761">
    <property type="entry name" value="Glyco_tranf_GTA_type"/>
    <property type="match status" value="1"/>
</dbReference>
<sequence>MSRRPVGRRRGRNPTPRSRHPPLRNARPGTSMSGVPQNPPRGCTRVSVVIPCYNGERYLADTIRSVMRQEVGPTEIIVVDDGSTDGSREVVAAFGAQVRYARQPHGGAARARNLGAALATGTLLAFIDADDLWTEHALGALIAPLERDPSLSMTVGLMEQFVSPDLPDGARHGFRFSPDPVPARMCGSVLVRRSEFERVGEFSPRLESGEFTDWILRSEAAGLRFATVPQLVLRRRLHLLNHGVVRKDARQDYLKVVKAALDRRRAATAQEGMA</sequence>
<keyword evidence="3" id="KW-0808">Transferase</keyword>
<dbReference type="InterPro" id="IPR001173">
    <property type="entry name" value="Glyco_trans_2-like"/>
</dbReference>
<dbReference type="InterPro" id="IPR029044">
    <property type="entry name" value="Nucleotide-diphossugar_trans"/>
</dbReference>
<dbReference type="AlphaFoldDB" id="A0A538SL16"/>
<evidence type="ECO:0000259" key="2">
    <source>
        <dbReference type="Pfam" id="PF00535"/>
    </source>
</evidence>
<evidence type="ECO:0000256" key="1">
    <source>
        <dbReference type="SAM" id="MobiDB-lite"/>
    </source>
</evidence>
<dbReference type="InterPro" id="IPR050834">
    <property type="entry name" value="Glycosyltransf_2"/>
</dbReference>
<organism evidence="3 4">
    <name type="scientific">Eiseniibacteriota bacterium</name>
    <dbReference type="NCBI Taxonomy" id="2212470"/>
    <lineage>
        <taxon>Bacteria</taxon>
        <taxon>Candidatus Eiseniibacteriota</taxon>
    </lineage>
</organism>